<comment type="caution">
    <text evidence="2">The sequence shown here is derived from an EMBL/GenBank/DDBJ whole genome shotgun (WGS) entry which is preliminary data.</text>
</comment>
<dbReference type="Proteomes" id="UP000299102">
    <property type="component" value="Unassembled WGS sequence"/>
</dbReference>
<proteinExistence type="predicted"/>
<evidence type="ECO:0000313" key="2">
    <source>
        <dbReference type="EMBL" id="GBP51212.1"/>
    </source>
</evidence>
<organism evidence="2 3">
    <name type="scientific">Eumeta variegata</name>
    <name type="common">Bagworm moth</name>
    <name type="synonym">Eumeta japonica</name>
    <dbReference type="NCBI Taxonomy" id="151549"/>
    <lineage>
        <taxon>Eukaryota</taxon>
        <taxon>Metazoa</taxon>
        <taxon>Ecdysozoa</taxon>
        <taxon>Arthropoda</taxon>
        <taxon>Hexapoda</taxon>
        <taxon>Insecta</taxon>
        <taxon>Pterygota</taxon>
        <taxon>Neoptera</taxon>
        <taxon>Endopterygota</taxon>
        <taxon>Lepidoptera</taxon>
        <taxon>Glossata</taxon>
        <taxon>Ditrysia</taxon>
        <taxon>Tineoidea</taxon>
        <taxon>Psychidae</taxon>
        <taxon>Oiketicinae</taxon>
        <taxon>Eumeta</taxon>
    </lineage>
</organism>
<gene>
    <name evidence="2" type="ORF">EVAR_85423_1</name>
</gene>
<evidence type="ECO:0000313" key="3">
    <source>
        <dbReference type="Proteomes" id="UP000299102"/>
    </source>
</evidence>
<protein>
    <submittedName>
        <fullName evidence="2">Uncharacterized protein</fullName>
    </submittedName>
</protein>
<accession>A0A4C1WL39</accession>
<keyword evidence="3" id="KW-1185">Reference proteome</keyword>
<name>A0A4C1WL39_EUMVA</name>
<feature type="region of interest" description="Disordered" evidence="1">
    <location>
        <begin position="84"/>
        <end position="103"/>
    </location>
</feature>
<evidence type="ECO:0000256" key="1">
    <source>
        <dbReference type="SAM" id="MobiDB-lite"/>
    </source>
</evidence>
<dbReference type="EMBL" id="BGZK01000577">
    <property type="protein sequence ID" value="GBP51212.1"/>
    <property type="molecule type" value="Genomic_DNA"/>
</dbReference>
<dbReference type="AlphaFoldDB" id="A0A4C1WL39"/>
<reference evidence="2 3" key="1">
    <citation type="journal article" date="2019" name="Commun. Biol.">
        <title>The bagworm genome reveals a unique fibroin gene that provides high tensile strength.</title>
        <authorList>
            <person name="Kono N."/>
            <person name="Nakamura H."/>
            <person name="Ohtoshi R."/>
            <person name="Tomita M."/>
            <person name="Numata K."/>
            <person name="Arakawa K."/>
        </authorList>
    </citation>
    <scope>NUCLEOTIDE SEQUENCE [LARGE SCALE GENOMIC DNA]</scope>
</reference>
<sequence>MFQSGFTIGGDSSNPLARLMLKLLCGLYRGTLSPGKLPFYDAVVSFYRQSYVWSTSHECRGLCEIETPVLTIANPCEHVCEERDKNATPAQPRTPKYEVASQSKPIKPSKIECINMTKSFYSFIGGGQKEY</sequence>